<gene>
    <name evidence="2" type="ORF">DM868_00015</name>
</gene>
<organism evidence="2 3">
    <name type="scientific">Natronomonas salsuginis</name>
    <dbReference type="NCBI Taxonomy" id="2217661"/>
    <lineage>
        <taxon>Archaea</taxon>
        <taxon>Methanobacteriati</taxon>
        <taxon>Methanobacteriota</taxon>
        <taxon>Stenosarchaea group</taxon>
        <taxon>Halobacteria</taxon>
        <taxon>Halobacteriales</taxon>
        <taxon>Natronomonadaceae</taxon>
        <taxon>Natronomonas</taxon>
    </lineage>
</organism>
<dbReference type="Proteomes" id="UP000308037">
    <property type="component" value="Unassembled WGS sequence"/>
</dbReference>
<accession>A0A4U5JGU3</accession>
<proteinExistence type="predicted"/>
<dbReference type="InterPro" id="IPR058412">
    <property type="entry name" value="DUF8099"/>
</dbReference>
<dbReference type="OrthoDB" id="240474at2157"/>
<keyword evidence="3" id="KW-1185">Reference proteome</keyword>
<sequence length="62" mass="6757">MDSASPIAQRIAGEHALDTGITFTVAMRTKNAENTLKSFESGCRPGGYRHRHHRSYGEGPLA</sequence>
<comment type="caution">
    <text evidence="2">The sequence shown here is derived from an EMBL/GenBank/DDBJ whole genome shotgun (WGS) entry which is preliminary data.</text>
</comment>
<evidence type="ECO:0000313" key="2">
    <source>
        <dbReference type="EMBL" id="TKR27521.1"/>
    </source>
</evidence>
<dbReference type="Pfam" id="PF26401">
    <property type="entry name" value="DUF8099"/>
    <property type="match status" value="1"/>
</dbReference>
<dbReference type="RefSeq" id="WP_137274784.1">
    <property type="nucleotide sequence ID" value="NZ_QKNX01000001.1"/>
</dbReference>
<dbReference type="EMBL" id="QKNX01000001">
    <property type="protein sequence ID" value="TKR27521.1"/>
    <property type="molecule type" value="Genomic_DNA"/>
</dbReference>
<name>A0A4U5JGU3_9EURY</name>
<dbReference type="AlphaFoldDB" id="A0A4U5JGU3"/>
<feature type="region of interest" description="Disordered" evidence="1">
    <location>
        <begin position="43"/>
        <end position="62"/>
    </location>
</feature>
<reference evidence="2 3" key="1">
    <citation type="submission" date="2019-04" db="EMBL/GenBank/DDBJ databases">
        <title>Natronomonas sp. F20-122 a newhaloarchaeon isolated from a saline saltern of Isla Bacuta, Huelva, Spain.</title>
        <authorList>
            <person name="Duran-Viseras A."/>
            <person name="Sanchez-Porro C."/>
            <person name="Ventosa A."/>
        </authorList>
    </citation>
    <scope>NUCLEOTIDE SEQUENCE [LARGE SCALE GENOMIC DNA]</scope>
    <source>
        <strain evidence="2 3">F20-122</strain>
    </source>
</reference>
<evidence type="ECO:0000256" key="1">
    <source>
        <dbReference type="SAM" id="MobiDB-lite"/>
    </source>
</evidence>
<evidence type="ECO:0000313" key="3">
    <source>
        <dbReference type="Proteomes" id="UP000308037"/>
    </source>
</evidence>
<protein>
    <submittedName>
        <fullName evidence="2">Uncharacterized protein</fullName>
    </submittedName>
</protein>